<dbReference type="RefSeq" id="WP_340235671.1">
    <property type="nucleotide sequence ID" value="NZ_JBBEWC010000004.1"/>
</dbReference>
<keyword evidence="1" id="KW-1133">Transmembrane helix</keyword>
<name>A0ABW5J2M5_9BACT</name>
<sequence length="232" mass="25823">MKTSNKLLLGFLGTIIALIFFVAFQLKAEYQKINTNDPYRNYERISLKSLKHMVINGLMDSKSSDYQNTLLIKYISGNEKTLFIPKEGGFRELVNFTYKGDTLIINSNINYRYPLPIFVSGIVPETIKTNCASINLDSVSGGHLQISLEKKAELVLNKTQVQKIDATLSDNSQLKLIGNSRVDDISLDLQNQAKADLGEAKLGKISLQMSSSAKISATKENLVLLQKTNSLQ</sequence>
<proteinExistence type="predicted"/>
<feature type="domain" description="Putative auto-transporter adhesin head GIN" evidence="2">
    <location>
        <begin position="72"/>
        <end position="220"/>
    </location>
</feature>
<dbReference type="EMBL" id="JBHULC010000004">
    <property type="protein sequence ID" value="MFD2520259.1"/>
    <property type="molecule type" value="Genomic_DNA"/>
</dbReference>
<evidence type="ECO:0000256" key="1">
    <source>
        <dbReference type="SAM" id="Phobius"/>
    </source>
</evidence>
<organism evidence="3 4">
    <name type="scientific">Emticicia soli</name>
    <dbReference type="NCBI Taxonomy" id="2027878"/>
    <lineage>
        <taxon>Bacteria</taxon>
        <taxon>Pseudomonadati</taxon>
        <taxon>Bacteroidota</taxon>
        <taxon>Cytophagia</taxon>
        <taxon>Cytophagales</taxon>
        <taxon>Leadbetterellaceae</taxon>
        <taxon>Emticicia</taxon>
    </lineage>
</organism>
<comment type="caution">
    <text evidence="3">The sequence shown here is derived from an EMBL/GenBank/DDBJ whole genome shotgun (WGS) entry which is preliminary data.</text>
</comment>
<evidence type="ECO:0000313" key="3">
    <source>
        <dbReference type="EMBL" id="MFD2520259.1"/>
    </source>
</evidence>
<evidence type="ECO:0000259" key="2">
    <source>
        <dbReference type="Pfam" id="PF10988"/>
    </source>
</evidence>
<feature type="transmembrane region" description="Helical" evidence="1">
    <location>
        <begin position="7"/>
        <end position="26"/>
    </location>
</feature>
<keyword evidence="1" id="KW-0472">Membrane</keyword>
<evidence type="ECO:0000313" key="4">
    <source>
        <dbReference type="Proteomes" id="UP001597510"/>
    </source>
</evidence>
<accession>A0ABW5J2M5</accession>
<protein>
    <submittedName>
        <fullName evidence="3">GIN domain-containing protein</fullName>
    </submittedName>
</protein>
<keyword evidence="4" id="KW-1185">Reference proteome</keyword>
<dbReference type="Pfam" id="PF10988">
    <property type="entry name" value="DUF2807"/>
    <property type="match status" value="1"/>
</dbReference>
<dbReference type="Gene3D" id="2.160.20.120">
    <property type="match status" value="1"/>
</dbReference>
<dbReference type="Proteomes" id="UP001597510">
    <property type="component" value="Unassembled WGS sequence"/>
</dbReference>
<dbReference type="InterPro" id="IPR021255">
    <property type="entry name" value="DUF2807"/>
</dbReference>
<gene>
    <name evidence="3" type="ORF">ACFSR2_05140</name>
</gene>
<keyword evidence="1" id="KW-0812">Transmembrane</keyword>
<reference evidence="4" key="1">
    <citation type="journal article" date="2019" name="Int. J. Syst. Evol. Microbiol.">
        <title>The Global Catalogue of Microorganisms (GCM) 10K type strain sequencing project: providing services to taxonomists for standard genome sequencing and annotation.</title>
        <authorList>
            <consortium name="The Broad Institute Genomics Platform"/>
            <consortium name="The Broad Institute Genome Sequencing Center for Infectious Disease"/>
            <person name="Wu L."/>
            <person name="Ma J."/>
        </authorList>
    </citation>
    <scope>NUCLEOTIDE SEQUENCE [LARGE SCALE GENOMIC DNA]</scope>
    <source>
        <strain evidence="4">KCTC 52344</strain>
    </source>
</reference>